<dbReference type="EMBL" id="JAFIMR010000002">
    <property type="protein sequence ID" value="KAI1880692.1"/>
    <property type="molecule type" value="Genomic_DNA"/>
</dbReference>
<name>A0A9Q0AU36_9PEZI</name>
<dbReference type="SMART" id="SM00490">
    <property type="entry name" value="HELICc"/>
    <property type="match status" value="1"/>
</dbReference>
<dbReference type="PANTHER" id="PTHR45626:SF52">
    <property type="entry name" value="SINGLE-STRANDED DNA-DEPENDENT ATPASE (EUROFUNG)"/>
    <property type="match status" value="1"/>
</dbReference>
<accession>A0A9Q0AU36</accession>
<protein>
    <submittedName>
        <fullName evidence="6">Uncharacterized protein</fullName>
    </submittedName>
</protein>
<keyword evidence="3" id="KW-0067">ATP-binding</keyword>
<dbReference type="GO" id="GO:0005524">
    <property type="term" value="F:ATP binding"/>
    <property type="evidence" value="ECO:0007669"/>
    <property type="project" value="UniProtKB-KW"/>
</dbReference>
<dbReference type="InterPro" id="IPR050628">
    <property type="entry name" value="SNF2_RAD54_helicase_TF"/>
</dbReference>
<dbReference type="SMART" id="SM00487">
    <property type="entry name" value="DEXDc"/>
    <property type="match status" value="1"/>
</dbReference>
<feature type="domain" description="Helicase ATP-binding" evidence="4">
    <location>
        <begin position="336"/>
        <end position="521"/>
    </location>
</feature>
<dbReference type="PANTHER" id="PTHR45626">
    <property type="entry name" value="TRANSCRIPTION TERMINATION FACTOR 2-RELATED"/>
    <property type="match status" value="1"/>
</dbReference>
<dbReference type="PROSITE" id="PS51194">
    <property type="entry name" value="HELICASE_CTER"/>
    <property type="match status" value="1"/>
</dbReference>
<evidence type="ECO:0000256" key="2">
    <source>
        <dbReference type="ARBA" id="ARBA00022801"/>
    </source>
</evidence>
<dbReference type="Proteomes" id="UP000829685">
    <property type="component" value="Unassembled WGS sequence"/>
</dbReference>
<sequence length="929" mass="102621">MSGFSTPKRLFDELTEVIVRSEDHGSTAPKRNKLAVPTTQPRAGLTPLTEYRLSNLQYASAQPISSFRAPDEIICFGMLEGIQIRFNVALHAHSINSDSFEGENNTFTSLELQIANDRCDIAVKGNLVATMNRRTHFALNSLSCAREIQLTGMMPRSEFQKKLKESMVHTGAKAQDLACVMAISVLGSRAIAQTVAKDLSKHHLFLQHPQPIPSHVPYENPQYLDMVRSSFSNGALLPQISVETLSQERDQSGDLDQSEDVDLAAVMDNLPRHDYLTEVNPDSRITVELLSHQKEALDFVRHRETVGGIKARSLWRPEYAAGRPALFKHVITGSSSAKPEDSPGGILADGMGLGKTLTMIASIVAGISHTENIEMKNQDEDKEATTTLIPIQSTLVVVPSLSLLDGWVDEIKKHVSHGSLACYKYHGPKRMLPSSSPPPYHIVLTTYGTVAADARRGGGVLSCFHWYRIILDEAHVIRNGSASQFKAVVNLSASIRWCMTGTPMQNSLEDLLSLLKFLRIPMLSDARTFRRYIAGNGKMTSGVSKPNYENLRLLLGSICLRRCTSAVLSSIGVSFVKHRPCLSAADRAAYDELAAKCKKSILAGVSGRPFNGISKSIMAAILRLRIFCNTGQLVGPMEGGILDEGLESQFEPDEMVSLLQQSGDTICADCSSEILLSLRPEDAVERHHGILRCRSKCQACAQRSANTDGTERVLGDREILNVEATPCDAMEDVQYGDDSSTMPSHTLTGAQYPAKLEALLADVKEYNLAEKSIVFSFWRRSLNLVSKLFRNEGIDFRRVDGDIKTSARRHIFNEFRDNPSVRVLLMTIGTGAVGLNNLSVASRVHILEPQWNPSMEDQAIGRVFRLGQTQQVCVIRYIVDKTVEESIESRQGFKLQLALKSGLHSSEQQNRRSRRNAQLQALSEIIRPT</sequence>
<evidence type="ECO:0000256" key="1">
    <source>
        <dbReference type="ARBA" id="ARBA00022741"/>
    </source>
</evidence>
<dbReference type="PROSITE" id="PS51192">
    <property type="entry name" value="HELICASE_ATP_BIND_1"/>
    <property type="match status" value="1"/>
</dbReference>
<evidence type="ECO:0000259" key="5">
    <source>
        <dbReference type="PROSITE" id="PS51194"/>
    </source>
</evidence>
<dbReference type="CDD" id="cd18793">
    <property type="entry name" value="SF2_C_SNF"/>
    <property type="match status" value="1"/>
</dbReference>
<dbReference type="Pfam" id="PF00176">
    <property type="entry name" value="SNF2-rel_dom"/>
    <property type="match status" value="1"/>
</dbReference>
<dbReference type="GO" id="GO:0006281">
    <property type="term" value="P:DNA repair"/>
    <property type="evidence" value="ECO:0007669"/>
    <property type="project" value="TreeGrafter"/>
</dbReference>
<dbReference type="InterPro" id="IPR049730">
    <property type="entry name" value="SNF2/RAD54-like_C"/>
</dbReference>
<organism evidence="6 7">
    <name type="scientific">Neoarthrinium moseri</name>
    <dbReference type="NCBI Taxonomy" id="1658444"/>
    <lineage>
        <taxon>Eukaryota</taxon>
        <taxon>Fungi</taxon>
        <taxon>Dikarya</taxon>
        <taxon>Ascomycota</taxon>
        <taxon>Pezizomycotina</taxon>
        <taxon>Sordariomycetes</taxon>
        <taxon>Xylariomycetidae</taxon>
        <taxon>Amphisphaeriales</taxon>
        <taxon>Apiosporaceae</taxon>
        <taxon>Neoarthrinium</taxon>
    </lineage>
</organism>
<keyword evidence="1" id="KW-0547">Nucleotide-binding</keyword>
<evidence type="ECO:0000259" key="4">
    <source>
        <dbReference type="PROSITE" id="PS51192"/>
    </source>
</evidence>
<keyword evidence="2" id="KW-0378">Hydrolase</keyword>
<reference evidence="6" key="1">
    <citation type="submission" date="2021-03" db="EMBL/GenBank/DDBJ databases">
        <title>Revisited historic fungal species revealed as producer of novel bioactive compounds through whole genome sequencing and comparative genomics.</title>
        <authorList>
            <person name="Vignolle G.A."/>
            <person name="Hochenegger N."/>
            <person name="Mach R.L."/>
            <person name="Mach-Aigner A.R."/>
            <person name="Javad Rahimi M."/>
            <person name="Salim K.A."/>
            <person name="Chan C.M."/>
            <person name="Lim L.B.L."/>
            <person name="Cai F."/>
            <person name="Druzhinina I.S."/>
            <person name="U'Ren J.M."/>
            <person name="Derntl C."/>
        </authorList>
    </citation>
    <scope>NUCLEOTIDE SEQUENCE</scope>
    <source>
        <strain evidence="6">TUCIM 5799</strain>
    </source>
</reference>
<comment type="caution">
    <text evidence="6">The sequence shown here is derived from an EMBL/GenBank/DDBJ whole genome shotgun (WGS) entry which is preliminary data.</text>
</comment>
<gene>
    <name evidence="6" type="ORF">JX265_000932</name>
</gene>
<proteinExistence type="predicted"/>
<dbReference type="InterPro" id="IPR000330">
    <property type="entry name" value="SNF2_N"/>
</dbReference>
<evidence type="ECO:0000313" key="7">
    <source>
        <dbReference type="Proteomes" id="UP000829685"/>
    </source>
</evidence>
<dbReference type="SUPFAM" id="SSF52540">
    <property type="entry name" value="P-loop containing nucleoside triphosphate hydrolases"/>
    <property type="match status" value="2"/>
</dbReference>
<keyword evidence="7" id="KW-1185">Reference proteome</keyword>
<dbReference type="CDD" id="cd18008">
    <property type="entry name" value="DEXDc_SHPRH-like"/>
    <property type="match status" value="1"/>
</dbReference>
<dbReference type="Pfam" id="PF00271">
    <property type="entry name" value="Helicase_C"/>
    <property type="match status" value="1"/>
</dbReference>
<dbReference type="GO" id="GO:0016787">
    <property type="term" value="F:hydrolase activity"/>
    <property type="evidence" value="ECO:0007669"/>
    <property type="project" value="UniProtKB-KW"/>
</dbReference>
<dbReference type="InterPro" id="IPR027417">
    <property type="entry name" value="P-loop_NTPase"/>
</dbReference>
<dbReference type="Gene3D" id="3.40.50.10810">
    <property type="entry name" value="Tandem AAA-ATPase domain"/>
    <property type="match status" value="1"/>
</dbReference>
<evidence type="ECO:0000256" key="3">
    <source>
        <dbReference type="ARBA" id="ARBA00022840"/>
    </source>
</evidence>
<dbReference type="InterPro" id="IPR014001">
    <property type="entry name" value="Helicase_ATP-bd"/>
</dbReference>
<feature type="domain" description="Helicase C-terminal" evidence="5">
    <location>
        <begin position="755"/>
        <end position="914"/>
    </location>
</feature>
<dbReference type="InterPro" id="IPR001650">
    <property type="entry name" value="Helicase_C-like"/>
</dbReference>
<dbReference type="GO" id="GO:0008094">
    <property type="term" value="F:ATP-dependent activity, acting on DNA"/>
    <property type="evidence" value="ECO:0007669"/>
    <property type="project" value="TreeGrafter"/>
</dbReference>
<dbReference type="InterPro" id="IPR038718">
    <property type="entry name" value="SNF2-like_sf"/>
</dbReference>
<dbReference type="Gene3D" id="3.40.50.300">
    <property type="entry name" value="P-loop containing nucleotide triphosphate hydrolases"/>
    <property type="match status" value="1"/>
</dbReference>
<dbReference type="AlphaFoldDB" id="A0A9Q0AU36"/>
<evidence type="ECO:0000313" key="6">
    <source>
        <dbReference type="EMBL" id="KAI1880692.1"/>
    </source>
</evidence>
<dbReference type="GO" id="GO:0005634">
    <property type="term" value="C:nucleus"/>
    <property type="evidence" value="ECO:0007669"/>
    <property type="project" value="TreeGrafter"/>
</dbReference>